<reference evidence="3" key="1">
    <citation type="submission" date="2017-02" db="UniProtKB">
        <authorList>
            <consortium name="WormBaseParasite"/>
        </authorList>
    </citation>
    <scope>IDENTIFICATION</scope>
</reference>
<sequence>MGNWLVGWTSFVHVEELNGEYKRSVCVSEKKLLSKLLLSNLEIKSVKTKITAAAAAASRRQEEKPCKFRKYPSRTHFF</sequence>
<reference evidence="1 2" key="2">
    <citation type="submission" date="2018-11" db="EMBL/GenBank/DDBJ databases">
        <authorList>
            <consortium name="Pathogen Informatics"/>
        </authorList>
    </citation>
    <scope>NUCLEOTIDE SEQUENCE [LARGE SCALE GENOMIC DNA]</scope>
</reference>
<evidence type="ECO:0000313" key="2">
    <source>
        <dbReference type="Proteomes" id="UP000267096"/>
    </source>
</evidence>
<accession>A0A0M3J190</accession>
<keyword evidence="2" id="KW-1185">Reference proteome</keyword>
<protein>
    <submittedName>
        <fullName evidence="3">Ovule protein</fullName>
    </submittedName>
</protein>
<dbReference type="EMBL" id="UYRR01001119">
    <property type="protein sequence ID" value="VDK18487.1"/>
    <property type="molecule type" value="Genomic_DNA"/>
</dbReference>
<proteinExistence type="predicted"/>
<name>A0A0M3J190_ANISI</name>
<evidence type="ECO:0000313" key="3">
    <source>
        <dbReference type="WBParaSite" id="ASIM_0000128501-mRNA-1"/>
    </source>
</evidence>
<dbReference type="Proteomes" id="UP000267096">
    <property type="component" value="Unassembled WGS sequence"/>
</dbReference>
<gene>
    <name evidence="1" type="ORF">ASIM_LOCUS1173</name>
</gene>
<dbReference type="WBParaSite" id="ASIM_0000128501-mRNA-1">
    <property type="protein sequence ID" value="ASIM_0000128501-mRNA-1"/>
    <property type="gene ID" value="ASIM_0000128501"/>
</dbReference>
<organism evidence="3">
    <name type="scientific">Anisakis simplex</name>
    <name type="common">Herring worm</name>
    <dbReference type="NCBI Taxonomy" id="6269"/>
    <lineage>
        <taxon>Eukaryota</taxon>
        <taxon>Metazoa</taxon>
        <taxon>Ecdysozoa</taxon>
        <taxon>Nematoda</taxon>
        <taxon>Chromadorea</taxon>
        <taxon>Rhabditida</taxon>
        <taxon>Spirurina</taxon>
        <taxon>Ascaridomorpha</taxon>
        <taxon>Ascaridoidea</taxon>
        <taxon>Anisakidae</taxon>
        <taxon>Anisakis</taxon>
        <taxon>Anisakis simplex complex</taxon>
    </lineage>
</organism>
<dbReference type="AlphaFoldDB" id="A0A0M3J190"/>
<evidence type="ECO:0000313" key="1">
    <source>
        <dbReference type="EMBL" id="VDK18487.1"/>
    </source>
</evidence>